<feature type="non-terminal residue" evidence="3">
    <location>
        <position position="1"/>
    </location>
</feature>
<feature type="domain" description="C2H2-type" evidence="2">
    <location>
        <begin position="105"/>
        <end position="127"/>
    </location>
</feature>
<dbReference type="SUPFAM" id="SSF57667">
    <property type="entry name" value="beta-beta-alpha zinc fingers"/>
    <property type="match status" value="1"/>
</dbReference>
<feature type="region of interest" description="Disordered" evidence="1">
    <location>
        <begin position="136"/>
        <end position="160"/>
    </location>
</feature>
<dbReference type="SMART" id="SM00451">
    <property type="entry name" value="ZnF_U1"/>
    <property type="match status" value="1"/>
</dbReference>
<evidence type="ECO:0000256" key="1">
    <source>
        <dbReference type="SAM" id="MobiDB-lite"/>
    </source>
</evidence>
<dbReference type="InterPro" id="IPR036236">
    <property type="entry name" value="Znf_C2H2_sf"/>
</dbReference>
<dbReference type="EMBL" id="GEEE01006704">
    <property type="protein sequence ID" value="JAP56521.1"/>
    <property type="molecule type" value="Transcribed_RNA"/>
</dbReference>
<feature type="compositionally biased region" description="Polar residues" evidence="1">
    <location>
        <begin position="40"/>
        <end position="51"/>
    </location>
</feature>
<feature type="compositionally biased region" description="Low complexity" evidence="1">
    <location>
        <begin position="1"/>
        <end position="13"/>
    </location>
</feature>
<dbReference type="GO" id="GO:0008270">
    <property type="term" value="F:zinc ion binding"/>
    <property type="evidence" value="ECO:0007669"/>
    <property type="project" value="UniProtKB-KW"/>
</dbReference>
<organism evidence="3">
    <name type="scientific">Schistocephalus solidus</name>
    <name type="common">Tapeworm</name>
    <dbReference type="NCBI Taxonomy" id="70667"/>
    <lineage>
        <taxon>Eukaryota</taxon>
        <taxon>Metazoa</taxon>
        <taxon>Spiralia</taxon>
        <taxon>Lophotrochozoa</taxon>
        <taxon>Platyhelminthes</taxon>
        <taxon>Cestoda</taxon>
        <taxon>Eucestoda</taxon>
        <taxon>Diphyllobothriidea</taxon>
        <taxon>Diphyllobothriidae</taxon>
        <taxon>Schistocephalus</taxon>
    </lineage>
</organism>
<dbReference type="PROSITE" id="PS00028">
    <property type="entry name" value="ZINC_FINGER_C2H2_1"/>
    <property type="match status" value="1"/>
</dbReference>
<feature type="region of interest" description="Disordered" evidence="1">
    <location>
        <begin position="1"/>
        <end position="93"/>
    </location>
</feature>
<gene>
    <name evidence="3" type="ORF">TR88063</name>
</gene>
<dbReference type="GO" id="GO:0003676">
    <property type="term" value="F:nucleic acid binding"/>
    <property type="evidence" value="ECO:0007669"/>
    <property type="project" value="InterPro"/>
</dbReference>
<name>A0A0X3PXD7_SCHSO</name>
<protein>
    <submittedName>
        <fullName evidence="3">C2H2 type zinc-finger (2 copies)</fullName>
    </submittedName>
</protein>
<dbReference type="Gene3D" id="3.30.160.60">
    <property type="entry name" value="Classic Zinc Finger"/>
    <property type="match status" value="1"/>
</dbReference>
<accession>A0A0X3PXD7</accession>
<feature type="compositionally biased region" description="Polar residues" evidence="1">
    <location>
        <begin position="67"/>
        <end position="86"/>
    </location>
</feature>
<keyword evidence="3" id="KW-0863">Zinc-finger</keyword>
<keyword evidence="3" id="KW-0862">Zinc</keyword>
<dbReference type="InterPro" id="IPR003604">
    <property type="entry name" value="Matrin/U1-like-C_Znf_C2H2"/>
</dbReference>
<dbReference type="AlphaFoldDB" id="A0A0X3PXD7"/>
<reference evidence="3" key="1">
    <citation type="submission" date="2016-01" db="EMBL/GenBank/DDBJ databases">
        <title>Reference transcriptome for the parasite Schistocephalus solidus: insights into the molecular evolution of parasitism.</title>
        <authorList>
            <person name="Hebert F.O."/>
            <person name="Grambauer S."/>
            <person name="Barber I."/>
            <person name="Landry C.R."/>
            <person name="Aubin-Horth N."/>
        </authorList>
    </citation>
    <scope>NUCLEOTIDE SEQUENCE</scope>
</reference>
<feature type="compositionally biased region" description="Polar residues" evidence="1">
    <location>
        <begin position="151"/>
        <end position="160"/>
    </location>
</feature>
<proteinExistence type="predicted"/>
<sequence>DNSSGSQGNASSGDLPAFDENQVVKDQEHILGRNRYRLPGQNSGSELTASADNRPVVYQSQVDKESSQPNASIGKNTSASGDTVLNSGHREDKQQADSLLANWLCPICQIGFQEKQEYIAHLSSQAHKANVAALPPLPTDGKGSDTDLGGETNTVCSSIV</sequence>
<dbReference type="InterPro" id="IPR013087">
    <property type="entry name" value="Znf_C2H2_type"/>
</dbReference>
<evidence type="ECO:0000313" key="3">
    <source>
        <dbReference type="EMBL" id="JAP56521.1"/>
    </source>
</evidence>
<keyword evidence="3" id="KW-0479">Metal-binding</keyword>
<evidence type="ECO:0000259" key="2">
    <source>
        <dbReference type="PROSITE" id="PS00028"/>
    </source>
</evidence>
<feature type="compositionally biased region" description="Basic and acidic residues" evidence="1">
    <location>
        <begin position="22"/>
        <end position="31"/>
    </location>
</feature>